<reference evidence="1 2" key="1">
    <citation type="submission" date="2023-06" db="EMBL/GenBank/DDBJ databases">
        <title>Five Gram-positive bacteria isolated from mangrove sediments in Shenzhen, Guangdong, China.</title>
        <authorList>
            <person name="Yu S."/>
            <person name="Zheng W."/>
            <person name="Huang Y."/>
        </authorList>
    </citation>
    <scope>NUCLEOTIDE SEQUENCE [LARGE SCALE GENOMIC DNA]</scope>
    <source>
        <strain evidence="1 2">SaN35-3</strain>
    </source>
</reference>
<keyword evidence="1" id="KW-0449">Lipoprotein</keyword>
<dbReference type="InterPro" id="IPR038080">
    <property type="entry name" value="KapB_sf"/>
</dbReference>
<dbReference type="GO" id="GO:0016301">
    <property type="term" value="F:kinase activity"/>
    <property type="evidence" value="ECO:0007669"/>
    <property type="project" value="UniProtKB-KW"/>
</dbReference>
<keyword evidence="1" id="KW-0808">Transferase</keyword>
<proteinExistence type="predicted"/>
<dbReference type="Gene3D" id="2.30.30.430">
    <property type="entry name" value="Kinase associated protein B domain"/>
    <property type="match status" value="1"/>
</dbReference>
<keyword evidence="2" id="KW-1185">Reference proteome</keyword>
<dbReference type="Pfam" id="PF08810">
    <property type="entry name" value="KapB"/>
    <property type="match status" value="1"/>
</dbReference>
<dbReference type="Proteomes" id="UP001197974">
    <property type="component" value="Chromosome"/>
</dbReference>
<dbReference type="SUPFAM" id="SSF141251">
    <property type="entry name" value="Kinase-associated protein B-like"/>
    <property type="match status" value="1"/>
</dbReference>
<keyword evidence="1" id="KW-0418">Kinase</keyword>
<evidence type="ECO:0000313" key="2">
    <source>
        <dbReference type="Proteomes" id="UP001197974"/>
    </source>
</evidence>
<evidence type="ECO:0000313" key="1">
    <source>
        <dbReference type="EMBL" id="WLR41253.1"/>
    </source>
</evidence>
<name>A0ABY9JSL9_9BACI</name>
<organism evidence="1 2">
    <name type="scientific">Bacillus carboniphilus</name>
    <dbReference type="NCBI Taxonomy" id="86663"/>
    <lineage>
        <taxon>Bacteria</taxon>
        <taxon>Bacillati</taxon>
        <taxon>Bacillota</taxon>
        <taxon>Bacilli</taxon>
        <taxon>Bacillales</taxon>
        <taxon>Bacillaceae</taxon>
        <taxon>Bacillus</taxon>
    </lineage>
</organism>
<dbReference type="RefSeq" id="WP_226540237.1">
    <property type="nucleotide sequence ID" value="NZ_CP129013.1"/>
</dbReference>
<dbReference type="EMBL" id="CP129013">
    <property type="protein sequence ID" value="WLR41253.1"/>
    <property type="molecule type" value="Genomic_DNA"/>
</dbReference>
<dbReference type="SMART" id="SM01298">
    <property type="entry name" value="KapB"/>
    <property type="match status" value="1"/>
</dbReference>
<sequence length="128" mass="14792">MRTVKTGDPVTGIYKTGKYIGEITEERPQHYLIKVKAVIKHPTQGDLHNPNKVEVPIFHERRALAENEQTNIPKGMVKPYEGSLPDYKESLKLSLKNQLDELEQKNTPWSRKSKETLLSLKKDYFSKD</sequence>
<accession>A0ABY9JSL9</accession>
<gene>
    <name evidence="1" type="ORF">LC087_09895</name>
</gene>
<protein>
    <submittedName>
        <fullName evidence="1">Kinase-associated lipoprotein B</fullName>
    </submittedName>
</protein>
<dbReference type="InterPro" id="IPR014916">
    <property type="entry name" value="KapB"/>
</dbReference>